<sequence length="46" mass="5291">MSRISRVPARSGKSSVICRLRLMSSLEFKADQTGQEFKKSQSWPFE</sequence>
<dbReference type="Gramene" id="mRNA:HanXRQr2_Chr02g0071311">
    <property type="protein sequence ID" value="mRNA:HanXRQr2_Chr02g0071311"/>
    <property type="gene ID" value="HanXRQr2_Chr02g0071311"/>
</dbReference>
<dbReference type="Proteomes" id="UP000215914">
    <property type="component" value="Unassembled WGS sequence"/>
</dbReference>
<dbReference type="EMBL" id="MNCJ02000317">
    <property type="protein sequence ID" value="KAF5818890.1"/>
    <property type="molecule type" value="Genomic_DNA"/>
</dbReference>
<protein>
    <submittedName>
        <fullName evidence="1">Uncharacterized protein</fullName>
    </submittedName>
</protein>
<keyword evidence="2" id="KW-1185">Reference proteome</keyword>
<gene>
    <name evidence="1" type="ORF">HanXRQr2_Chr02g0071311</name>
</gene>
<organism evidence="1 2">
    <name type="scientific">Helianthus annuus</name>
    <name type="common">Common sunflower</name>
    <dbReference type="NCBI Taxonomy" id="4232"/>
    <lineage>
        <taxon>Eukaryota</taxon>
        <taxon>Viridiplantae</taxon>
        <taxon>Streptophyta</taxon>
        <taxon>Embryophyta</taxon>
        <taxon>Tracheophyta</taxon>
        <taxon>Spermatophyta</taxon>
        <taxon>Magnoliopsida</taxon>
        <taxon>eudicotyledons</taxon>
        <taxon>Gunneridae</taxon>
        <taxon>Pentapetalae</taxon>
        <taxon>asterids</taxon>
        <taxon>campanulids</taxon>
        <taxon>Asterales</taxon>
        <taxon>Asteraceae</taxon>
        <taxon>Asteroideae</taxon>
        <taxon>Heliantheae alliance</taxon>
        <taxon>Heliantheae</taxon>
        <taxon>Helianthus</taxon>
    </lineage>
</organism>
<accession>A0A9K3JQS5</accession>
<dbReference type="AlphaFoldDB" id="A0A9K3JQS5"/>
<evidence type="ECO:0000313" key="2">
    <source>
        <dbReference type="Proteomes" id="UP000215914"/>
    </source>
</evidence>
<comment type="caution">
    <text evidence="1">The sequence shown here is derived from an EMBL/GenBank/DDBJ whole genome shotgun (WGS) entry which is preliminary data.</text>
</comment>
<evidence type="ECO:0000313" key="1">
    <source>
        <dbReference type="EMBL" id="KAF5818890.1"/>
    </source>
</evidence>
<proteinExistence type="predicted"/>
<reference evidence="1" key="2">
    <citation type="submission" date="2020-06" db="EMBL/GenBank/DDBJ databases">
        <title>Helianthus annuus Genome sequencing and assembly Release 2.</title>
        <authorList>
            <person name="Gouzy J."/>
            <person name="Langlade N."/>
            <person name="Munos S."/>
        </authorList>
    </citation>
    <scope>NUCLEOTIDE SEQUENCE</scope>
    <source>
        <tissue evidence="1">Leaves</tissue>
    </source>
</reference>
<name>A0A9K3JQS5_HELAN</name>
<reference evidence="1" key="1">
    <citation type="journal article" date="2017" name="Nature">
        <title>The sunflower genome provides insights into oil metabolism, flowering and Asterid evolution.</title>
        <authorList>
            <person name="Badouin H."/>
            <person name="Gouzy J."/>
            <person name="Grassa C.J."/>
            <person name="Murat F."/>
            <person name="Staton S.E."/>
            <person name="Cottret L."/>
            <person name="Lelandais-Briere C."/>
            <person name="Owens G.L."/>
            <person name="Carrere S."/>
            <person name="Mayjonade B."/>
            <person name="Legrand L."/>
            <person name="Gill N."/>
            <person name="Kane N.C."/>
            <person name="Bowers J.E."/>
            <person name="Hubner S."/>
            <person name="Bellec A."/>
            <person name="Berard A."/>
            <person name="Berges H."/>
            <person name="Blanchet N."/>
            <person name="Boniface M.C."/>
            <person name="Brunel D."/>
            <person name="Catrice O."/>
            <person name="Chaidir N."/>
            <person name="Claudel C."/>
            <person name="Donnadieu C."/>
            <person name="Faraut T."/>
            <person name="Fievet G."/>
            <person name="Helmstetter N."/>
            <person name="King M."/>
            <person name="Knapp S.J."/>
            <person name="Lai Z."/>
            <person name="Le Paslier M.C."/>
            <person name="Lippi Y."/>
            <person name="Lorenzon L."/>
            <person name="Mandel J.R."/>
            <person name="Marage G."/>
            <person name="Marchand G."/>
            <person name="Marquand E."/>
            <person name="Bret-Mestries E."/>
            <person name="Morien E."/>
            <person name="Nambeesan S."/>
            <person name="Nguyen T."/>
            <person name="Pegot-Espagnet P."/>
            <person name="Pouilly N."/>
            <person name="Raftis F."/>
            <person name="Sallet E."/>
            <person name="Schiex T."/>
            <person name="Thomas J."/>
            <person name="Vandecasteele C."/>
            <person name="Vares D."/>
            <person name="Vear F."/>
            <person name="Vautrin S."/>
            <person name="Crespi M."/>
            <person name="Mangin B."/>
            <person name="Burke J.M."/>
            <person name="Salse J."/>
            <person name="Munos S."/>
            <person name="Vincourt P."/>
            <person name="Rieseberg L.H."/>
            <person name="Langlade N.B."/>
        </authorList>
    </citation>
    <scope>NUCLEOTIDE SEQUENCE</scope>
    <source>
        <tissue evidence="1">Leaves</tissue>
    </source>
</reference>